<keyword evidence="2" id="KW-0963">Cytoplasm</keyword>
<comment type="subunit">
    <text evidence="2">Interacts with ribosomal protein uL14 (rplN).</text>
</comment>
<keyword evidence="2" id="KW-0678">Repressor</keyword>
<accession>A0A211ZKV7</accession>
<dbReference type="Proteomes" id="UP000196655">
    <property type="component" value="Unassembled WGS sequence"/>
</dbReference>
<sequence length="138" mass="14999">MRPNTETPLAEAGRLPPGLAASLARPLLETALTSLDDDKAEDMVVIDLTGRSSIADSLIIATGRSSRQVAAMADHLLEKLKPLAPGPVQVEGQQRGDWVLIDAGDVVVHLFRPEVREFYALEKMWDDDAERVTRIGTA</sequence>
<organism evidence="3 4">
    <name type="scientific">Inquilinus limosus</name>
    <dbReference type="NCBI Taxonomy" id="171674"/>
    <lineage>
        <taxon>Bacteria</taxon>
        <taxon>Pseudomonadati</taxon>
        <taxon>Pseudomonadota</taxon>
        <taxon>Alphaproteobacteria</taxon>
        <taxon>Rhodospirillales</taxon>
        <taxon>Rhodospirillaceae</taxon>
        <taxon>Inquilinus</taxon>
    </lineage>
</organism>
<dbReference type="GO" id="GO:0005737">
    <property type="term" value="C:cytoplasm"/>
    <property type="evidence" value="ECO:0007669"/>
    <property type="project" value="UniProtKB-SubCell"/>
</dbReference>
<dbReference type="GO" id="GO:0043023">
    <property type="term" value="F:ribosomal large subunit binding"/>
    <property type="evidence" value="ECO:0007669"/>
    <property type="project" value="TreeGrafter"/>
</dbReference>
<name>A0A211ZKV7_9PROT</name>
<comment type="similarity">
    <text evidence="1 2">Belongs to the Iojap/RsfS family.</text>
</comment>
<dbReference type="STRING" id="1122125.GCA_000423185_03777"/>
<dbReference type="GO" id="GO:0042256">
    <property type="term" value="P:cytosolic ribosome assembly"/>
    <property type="evidence" value="ECO:0007669"/>
    <property type="project" value="UniProtKB-UniRule"/>
</dbReference>
<comment type="subcellular location">
    <subcellularLocation>
        <location evidence="2">Cytoplasm</location>
    </subcellularLocation>
</comment>
<dbReference type="EMBL" id="NHON01000032">
    <property type="protein sequence ID" value="OWJ65804.1"/>
    <property type="molecule type" value="Genomic_DNA"/>
</dbReference>
<dbReference type="HAMAP" id="MF_01477">
    <property type="entry name" value="Iojap_RsfS"/>
    <property type="match status" value="1"/>
</dbReference>
<evidence type="ECO:0000256" key="1">
    <source>
        <dbReference type="ARBA" id="ARBA00010574"/>
    </source>
</evidence>
<dbReference type="GO" id="GO:0017148">
    <property type="term" value="P:negative regulation of translation"/>
    <property type="evidence" value="ECO:0007669"/>
    <property type="project" value="UniProtKB-UniRule"/>
</dbReference>
<reference evidence="4" key="1">
    <citation type="submission" date="2017-05" db="EMBL/GenBank/DDBJ databases">
        <authorList>
            <person name="Macchi M."/>
            <person name="Festa S."/>
            <person name="Coppotelli B.M."/>
            <person name="Morelli I.S."/>
        </authorList>
    </citation>
    <scope>NUCLEOTIDE SEQUENCE [LARGE SCALE GENOMIC DNA]</scope>
    <source>
        <strain evidence="4">I</strain>
    </source>
</reference>
<gene>
    <name evidence="2" type="primary">rsfS</name>
    <name evidence="3" type="ORF">BWR60_17750</name>
</gene>
<evidence type="ECO:0000313" key="4">
    <source>
        <dbReference type="Proteomes" id="UP000196655"/>
    </source>
</evidence>
<dbReference type="GO" id="GO:0090071">
    <property type="term" value="P:negative regulation of ribosome biogenesis"/>
    <property type="evidence" value="ECO:0007669"/>
    <property type="project" value="UniProtKB-UniRule"/>
</dbReference>
<proteinExistence type="inferred from homology"/>
<comment type="function">
    <text evidence="2">Functions as a ribosomal silencing factor. Interacts with ribosomal protein uL14 (rplN), blocking formation of intersubunit bridge B8. Prevents association of the 30S and 50S ribosomal subunits and the formation of functional ribosomes, thus repressing translation.</text>
</comment>
<dbReference type="Gene3D" id="3.30.460.10">
    <property type="entry name" value="Beta Polymerase, domain 2"/>
    <property type="match status" value="1"/>
</dbReference>
<dbReference type="PANTHER" id="PTHR21043">
    <property type="entry name" value="IOJAP SUPERFAMILY ORTHOLOG"/>
    <property type="match status" value="1"/>
</dbReference>
<dbReference type="InterPro" id="IPR043519">
    <property type="entry name" value="NT_sf"/>
</dbReference>
<protein>
    <recommendedName>
        <fullName evidence="2">Ribosomal silencing factor RsfS</fullName>
    </recommendedName>
</protein>
<evidence type="ECO:0000256" key="2">
    <source>
        <dbReference type="HAMAP-Rule" id="MF_01477"/>
    </source>
</evidence>
<dbReference type="InterPro" id="IPR004394">
    <property type="entry name" value="Iojap/RsfS/C7orf30"/>
</dbReference>
<dbReference type="PANTHER" id="PTHR21043:SF0">
    <property type="entry name" value="MITOCHONDRIAL ASSEMBLY OF RIBOSOMAL LARGE SUBUNIT PROTEIN 1"/>
    <property type="match status" value="1"/>
</dbReference>
<keyword evidence="4" id="KW-1185">Reference proteome</keyword>
<dbReference type="NCBIfam" id="TIGR00090">
    <property type="entry name" value="rsfS_iojap_ybeB"/>
    <property type="match status" value="1"/>
</dbReference>
<comment type="caution">
    <text evidence="3">The sequence shown here is derived from an EMBL/GenBank/DDBJ whole genome shotgun (WGS) entry which is preliminary data.</text>
</comment>
<keyword evidence="2" id="KW-0810">Translation regulation</keyword>
<dbReference type="Pfam" id="PF02410">
    <property type="entry name" value="RsfS"/>
    <property type="match status" value="1"/>
</dbReference>
<dbReference type="AlphaFoldDB" id="A0A211ZKV7"/>
<dbReference type="SUPFAM" id="SSF81301">
    <property type="entry name" value="Nucleotidyltransferase"/>
    <property type="match status" value="1"/>
</dbReference>
<evidence type="ECO:0000313" key="3">
    <source>
        <dbReference type="EMBL" id="OWJ65804.1"/>
    </source>
</evidence>